<comment type="caution">
    <text evidence="1">The sequence shown here is derived from an EMBL/GenBank/DDBJ whole genome shotgun (WGS) entry which is preliminary data.</text>
</comment>
<reference evidence="1" key="1">
    <citation type="submission" date="2022-07" db="EMBL/GenBank/DDBJ databases">
        <title>Phylogenomic reconstructions and comparative analyses of Kickxellomycotina fungi.</title>
        <authorList>
            <person name="Reynolds N.K."/>
            <person name="Stajich J.E."/>
            <person name="Barry K."/>
            <person name="Grigoriev I.V."/>
            <person name="Crous P."/>
            <person name="Smith M.E."/>
        </authorList>
    </citation>
    <scope>NUCLEOTIDE SEQUENCE</scope>
    <source>
        <strain evidence="1">BCRC 34780</strain>
    </source>
</reference>
<organism evidence="1 2">
    <name type="scientific">Coemansia helicoidea</name>
    <dbReference type="NCBI Taxonomy" id="1286919"/>
    <lineage>
        <taxon>Eukaryota</taxon>
        <taxon>Fungi</taxon>
        <taxon>Fungi incertae sedis</taxon>
        <taxon>Zoopagomycota</taxon>
        <taxon>Kickxellomycotina</taxon>
        <taxon>Kickxellomycetes</taxon>
        <taxon>Kickxellales</taxon>
        <taxon>Kickxellaceae</taxon>
        <taxon>Coemansia</taxon>
    </lineage>
</organism>
<gene>
    <name evidence="1" type="ORF">H4R21_001237</name>
</gene>
<accession>A0ACC1LCN6</accession>
<name>A0ACC1LCN6_9FUNG</name>
<evidence type="ECO:0000313" key="2">
    <source>
        <dbReference type="Proteomes" id="UP001140087"/>
    </source>
</evidence>
<sequence length="614" mass="67110">MRWALAAGLALSAGAGASAFYIPSLSAATFRAGDAVPLFVNRAFSEHVPLPFAYYDLPFVCRPQTIRRPWLNLGEVLRGDRIASSDYRLVAGRNSTCQVLCTATLAAAASREARQLVEQDYLVEWIVDKLPAATVYTAPGGLSYKPGFRIGSFDAGADRAYLNNHVSLHVLYERHGDGQRIVGVEAYPHSVAGGAAACADLARADKLAVGEGEVRVTHTYSVSWIEEPAVTWRHRWDRYLRTDNAPVHWYAIFNSAIIVLLLSGVLAVILRRMLSGDAELDEEALGEIEETSGWKLLHGDVFRPPELGGLLAPLLGTTVQVMYTAAATVALGTTGVLSPSHRGGLLTTGLVLFMLTGCVAGYYSGHLYRTWGGGNWFKNAAMTAVVAPVAALATELTLNVFLWFRASSAAMPFGTIVLMVVLWLAVELPLTLLGGWVGFRRRPYSEPMRTNPIPRPVPPQPRYLRPVASVLAAGALPFGVVFVELFYVLKSIWQDAFYYQYGFMVITGLLLALAVCETTVVMVWLALNAGQHRWWWRSFVYGASSAAYIFAYSVFFYATRLRAGMPGTAGFVPTLTFFVHTLLITAAYALCTGSMGFFAAYFFVRRIYGTAKLS</sequence>
<dbReference type="EMBL" id="JANBUN010000237">
    <property type="protein sequence ID" value="KAJ2805505.1"/>
    <property type="molecule type" value="Genomic_DNA"/>
</dbReference>
<dbReference type="Proteomes" id="UP001140087">
    <property type="component" value="Unassembled WGS sequence"/>
</dbReference>
<proteinExistence type="predicted"/>
<protein>
    <submittedName>
        <fullName evidence="1">Uncharacterized protein</fullName>
    </submittedName>
</protein>
<evidence type="ECO:0000313" key="1">
    <source>
        <dbReference type="EMBL" id="KAJ2805505.1"/>
    </source>
</evidence>
<keyword evidence="2" id="KW-1185">Reference proteome</keyword>